<dbReference type="Gene3D" id="2.60.120.380">
    <property type="match status" value="1"/>
</dbReference>
<keyword evidence="3" id="KW-1185">Reference proteome</keyword>
<dbReference type="EMBL" id="SJPO01000001">
    <property type="protein sequence ID" value="TWT85464.1"/>
    <property type="molecule type" value="Genomic_DNA"/>
</dbReference>
<feature type="signal peptide" evidence="1">
    <location>
        <begin position="1"/>
        <end position="26"/>
    </location>
</feature>
<evidence type="ECO:0008006" key="4">
    <source>
        <dbReference type="Google" id="ProtNLM"/>
    </source>
</evidence>
<dbReference type="AlphaFoldDB" id="A0A5C5ZDP2"/>
<dbReference type="Gene3D" id="3.40.390.10">
    <property type="entry name" value="Collagenase (Catalytic Domain)"/>
    <property type="match status" value="1"/>
</dbReference>
<proteinExistence type="predicted"/>
<dbReference type="RefSeq" id="WP_146583723.1">
    <property type="nucleotide sequence ID" value="NZ_SJPO01000001.1"/>
</dbReference>
<name>A0A5C5ZDP2_9BACT</name>
<evidence type="ECO:0000313" key="3">
    <source>
        <dbReference type="Proteomes" id="UP000318478"/>
    </source>
</evidence>
<feature type="chain" id="PRO_5023078256" description="Matrixin" evidence="1">
    <location>
        <begin position="27"/>
        <end position="448"/>
    </location>
</feature>
<dbReference type="Proteomes" id="UP000318478">
    <property type="component" value="Unassembled WGS sequence"/>
</dbReference>
<evidence type="ECO:0000256" key="1">
    <source>
        <dbReference type="SAM" id="SignalP"/>
    </source>
</evidence>
<organism evidence="2 3">
    <name type="scientific">Posidoniimonas polymericola</name>
    <dbReference type="NCBI Taxonomy" id="2528002"/>
    <lineage>
        <taxon>Bacteria</taxon>
        <taxon>Pseudomonadati</taxon>
        <taxon>Planctomycetota</taxon>
        <taxon>Planctomycetia</taxon>
        <taxon>Pirellulales</taxon>
        <taxon>Lacipirellulaceae</taxon>
        <taxon>Posidoniimonas</taxon>
    </lineage>
</organism>
<dbReference type="InterPro" id="IPR024079">
    <property type="entry name" value="MetalloPept_cat_dom_sf"/>
</dbReference>
<gene>
    <name evidence="2" type="ORF">Pla123a_02710</name>
</gene>
<dbReference type="GO" id="GO:0008237">
    <property type="term" value="F:metallopeptidase activity"/>
    <property type="evidence" value="ECO:0007669"/>
    <property type="project" value="InterPro"/>
</dbReference>
<keyword evidence="1" id="KW-0732">Signal</keyword>
<comment type="caution">
    <text evidence="2">The sequence shown here is derived from an EMBL/GenBank/DDBJ whole genome shotgun (WGS) entry which is preliminary data.</text>
</comment>
<accession>A0A5C5ZDP2</accession>
<evidence type="ECO:0000313" key="2">
    <source>
        <dbReference type="EMBL" id="TWT85464.1"/>
    </source>
</evidence>
<protein>
    <recommendedName>
        <fullName evidence="4">Matrixin</fullName>
    </recommendedName>
</protein>
<sequence length="448" mass="48066" precursor="true">MNRIQTAWTALAACAMLVLSAGQAPAVVLPVHDEDHLVHVVPEAAGVAEGVGLYSYDSRNPVFSSGSATVPAFNSRPSASAQLFLDFDGVDYGFTSWSGKLPRLRPAYDVDGDASTFGTNELSRIEQIWSRVSEAYSMFDINVTTVDPGNYNRRESAHVVISGDNDWYGSGGGVAFIGGFYSSGSGMVQRTAWVFPDNLRGGDAKVVADAAIHEAGHLFGLRHQSSYNDDGTLNETYDNNSDSILQAPNMGVAYNARRGLWSVGPTTSASSSTNDITTIGSTSSNRFGFVDDEAGTSFFNAELYTPSSTPQRGVIASTADSDYYRIEIDNPSEVSLLVDVAEYGPNLDARLALYDSSFALLYEDDPVLSTSRRSLIARYEGVLAAGDYYLQVTSHGGLTYDSGRRDRFLQDSGQYFLSGLVTAMPVPEPAAALLLAVCAGVGLRGRRR</sequence>
<reference evidence="2 3" key="1">
    <citation type="submission" date="2019-02" db="EMBL/GenBank/DDBJ databases">
        <title>Deep-cultivation of Planctomycetes and their phenomic and genomic characterization uncovers novel biology.</title>
        <authorList>
            <person name="Wiegand S."/>
            <person name="Jogler M."/>
            <person name="Boedeker C."/>
            <person name="Pinto D."/>
            <person name="Vollmers J."/>
            <person name="Rivas-Marin E."/>
            <person name="Kohn T."/>
            <person name="Peeters S.H."/>
            <person name="Heuer A."/>
            <person name="Rast P."/>
            <person name="Oberbeckmann S."/>
            <person name="Bunk B."/>
            <person name="Jeske O."/>
            <person name="Meyerdierks A."/>
            <person name="Storesund J.E."/>
            <person name="Kallscheuer N."/>
            <person name="Luecker S."/>
            <person name="Lage O.M."/>
            <person name="Pohl T."/>
            <person name="Merkel B.J."/>
            <person name="Hornburger P."/>
            <person name="Mueller R.-W."/>
            <person name="Bruemmer F."/>
            <person name="Labrenz M."/>
            <person name="Spormann A.M."/>
            <person name="Op Den Camp H."/>
            <person name="Overmann J."/>
            <person name="Amann R."/>
            <person name="Jetten M.S.M."/>
            <person name="Mascher T."/>
            <person name="Medema M.H."/>
            <person name="Devos D.P."/>
            <person name="Kaster A.-K."/>
            <person name="Ovreas L."/>
            <person name="Rohde M."/>
            <person name="Galperin M.Y."/>
            <person name="Jogler C."/>
        </authorList>
    </citation>
    <scope>NUCLEOTIDE SEQUENCE [LARGE SCALE GENOMIC DNA]</scope>
    <source>
        <strain evidence="2 3">Pla123a</strain>
    </source>
</reference>
<dbReference type="SUPFAM" id="SSF55486">
    <property type="entry name" value="Metalloproteases ('zincins'), catalytic domain"/>
    <property type="match status" value="1"/>
</dbReference>
<dbReference type="SUPFAM" id="SSF89260">
    <property type="entry name" value="Collagen-binding domain"/>
    <property type="match status" value="1"/>
</dbReference>
<dbReference type="Pfam" id="PF13582">
    <property type="entry name" value="Reprolysin_3"/>
    <property type="match status" value="1"/>
</dbReference>
<dbReference type="OrthoDB" id="220114at2"/>